<accession>A0AAD9SMP6</accession>
<evidence type="ECO:0000313" key="1">
    <source>
        <dbReference type="EMBL" id="KAK2613176.1"/>
    </source>
</evidence>
<keyword evidence="2" id="KW-1185">Reference proteome</keyword>
<evidence type="ECO:0000313" key="2">
    <source>
        <dbReference type="Proteomes" id="UP001265746"/>
    </source>
</evidence>
<comment type="caution">
    <text evidence="1">The sequence shown here is derived from an EMBL/GenBank/DDBJ whole genome shotgun (WGS) entry which is preliminary data.</text>
</comment>
<proteinExistence type="predicted"/>
<gene>
    <name evidence="1" type="ORF">N8I77_000103</name>
</gene>
<dbReference type="AlphaFoldDB" id="A0AAD9SMP6"/>
<name>A0AAD9SMP6_PHOAM</name>
<dbReference type="Proteomes" id="UP001265746">
    <property type="component" value="Unassembled WGS sequence"/>
</dbReference>
<reference evidence="1" key="1">
    <citation type="submission" date="2023-06" db="EMBL/GenBank/DDBJ databases">
        <authorList>
            <person name="Noh H."/>
        </authorList>
    </citation>
    <scope>NUCLEOTIDE SEQUENCE</scope>
    <source>
        <strain evidence="1">DUCC20226</strain>
    </source>
</reference>
<protein>
    <submittedName>
        <fullName evidence="1">Uncharacterized protein</fullName>
    </submittedName>
</protein>
<sequence>MGLPQQAPSLQPELGQVEGKKQKNVAFAAIELRQETTIRPEAIRVQTWPRVVADKSREVELEVEPNIHRPKGQVVQQGGVVTYVTEMFFYMRNFNFFPLHHY</sequence>
<dbReference type="EMBL" id="JAUJFL010000001">
    <property type="protein sequence ID" value="KAK2613176.1"/>
    <property type="molecule type" value="Genomic_DNA"/>
</dbReference>
<organism evidence="1 2">
    <name type="scientific">Phomopsis amygdali</name>
    <name type="common">Fusicoccum amygdali</name>
    <dbReference type="NCBI Taxonomy" id="1214568"/>
    <lineage>
        <taxon>Eukaryota</taxon>
        <taxon>Fungi</taxon>
        <taxon>Dikarya</taxon>
        <taxon>Ascomycota</taxon>
        <taxon>Pezizomycotina</taxon>
        <taxon>Sordariomycetes</taxon>
        <taxon>Sordariomycetidae</taxon>
        <taxon>Diaporthales</taxon>
        <taxon>Diaporthaceae</taxon>
        <taxon>Diaporthe</taxon>
    </lineage>
</organism>